<sequence length="177" mass="19689">MNADQLFNHTLISNDVKIIDHKYLTKTFMHVISDQKILLDNIVTSYKLYDDQERAFRIIAQHVVSQSQEQLKMYLGGMAGTGKSQVINALKEFFVKSNRASQFLLLAPTGSAAANIGGSTYHSILGIHEKSNSSLASLSTVRENLIGVKYIFIDEVSMLSCHDLYKISAQLAKACNM</sequence>
<dbReference type="Gene3D" id="3.40.50.300">
    <property type="entry name" value="P-loop containing nucleotide triphosphate hydrolases"/>
    <property type="match status" value="1"/>
</dbReference>
<protein>
    <recommendedName>
        <fullName evidence="3">ATP-dependent DNA helicase</fullName>
    </recommendedName>
</protein>
<dbReference type="SUPFAM" id="SSF52540">
    <property type="entry name" value="P-loop containing nucleoside triphosphate hydrolases"/>
    <property type="match status" value="1"/>
</dbReference>
<name>A0AAD4BBX0_BOLED</name>
<dbReference type="EMBL" id="WHUW01000238">
    <property type="protein sequence ID" value="KAF8416920.1"/>
    <property type="molecule type" value="Genomic_DNA"/>
</dbReference>
<feature type="non-terminal residue" evidence="1">
    <location>
        <position position="177"/>
    </location>
</feature>
<keyword evidence="2" id="KW-1185">Reference proteome</keyword>
<proteinExistence type="predicted"/>
<dbReference type="Proteomes" id="UP001194468">
    <property type="component" value="Unassembled WGS sequence"/>
</dbReference>
<evidence type="ECO:0008006" key="3">
    <source>
        <dbReference type="Google" id="ProtNLM"/>
    </source>
</evidence>
<gene>
    <name evidence="1" type="ORF">L210DRAFT_3428749</name>
</gene>
<dbReference type="InterPro" id="IPR051055">
    <property type="entry name" value="PIF1_helicase"/>
</dbReference>
<reference evidence="1" key="2">
    <citation type="journal article" date="2020" name="Nat. Commun.">
        <title>Large-scale genome sequencing of mycorrhizal fungi provides insights into the early evolution of symbiotic traits.</title>
        <authorList>
            <person name="Miyauchi S."/>
            <person name="Kiss E."/>
            <person name="Kuo A."/>
            <person name="Drula E."/>
            <person name="Kohler A."/>
            <person name="Sanchez-Garcia M."/>
            <person name="Morin E."/>
            <person name="Andreopoulos B."/>
            <person name="Barry K.W."/>
            <person name="Bonito G."/>
            <person name="Buee M."/>
            <person name="Carver A."/>
            <person name="Chen C."/>
            <person name="Cichocki N."/>
            <person name="Clum A."/>
            <person name="Culley D."/>
            <person name="Crous P.W."/>
            <person name="Fauchery L."/>
            <person name="Girlanda M."/>
            <person name="Hayes R.D."/>
            <person name="Keri Z."/>
            <person name="LaButti K."/>
            <person name="Lipzen A."/>
            <person name="Lombard V."/>
            <person name="Magnuson J."/>
            <person name="Maillard F."/>
            <person name="Murat C."/>
            <person name="Nolan M."/>
            <person name="Ohm R.A."/>
            <person name="Pangilinan J."/>
            <person name="Pereira M.F."/>
            <person name="Perotto S."/>
            <person name="Peter M."/>
            <person name="Pfister S."/>
            <person name="Riley R."/>
            <person name="Sitrit Y."/>
            <person name="Stielow J.B."/>
            <person name="Szollosi G."/>
            <person name="Zifcakova L."/>
            <person name="Stursova M."/>
            <person name="Spatafora J.W."/>
            <person name="Tedersoo L."/>
            <person name="Vaario L.M."/>
            <person name="Yamada A."/>
            <person name="Yan M."/>
            <person name="Wang P."/>
            <person name="Xu J."/>
            <person name="Bruns T."/>
            <person name="Baldrian P."/>
            <person name="Vilgalys R."/>
            <person name="Dunand C."/>
            <person name="Henrissat B."/>
            <person name="Grigoriev I.V."/>
            <person name="Hibbett D."/>
            <person name="Nagy L.G."/>
            <person name="Martin F.M."/>
        </authorList>
    </citation>
    <scope>NUCLEOTIDE SEQUENCE</scope>
    <source>
        <strain evidence="1">BED1</strain>
    </source>
</reference>
<evidence type="ECO:0000313" key="1">
    <source>
        <dbReference type="EMBL" id="KAF8416920.1"/>
    </source>
</evidence>
<dbReference type="Pfam" id="PF13245">
    <property type="entry name" value="AAA_19"/>
    <property type="match status" value="1"/>
</dbReference>
<dbReference type="PANTHER" id="PTHR47642">
    <property type="entry name" value="ATP-DEPENDENT DNA HELICASE"/>
    <property type="match status" value="1"/>
</dbReference>
<comment type="caution">
    <text evidence="1">The sequence shown here is derived from an EMBL/GenBank/DDBJ whole genome shotgun (WGS) entry which is preliminary data.</text>
</comment>
<reference evidence="1" key="1">
    <citation type="submission" date="2019-10" db="EMBL/GenBank/DDBJ databases">
        <authorList>
            <consortium name="DOE Joint Genome Institute"/>
            <person name="Kuo A."/>
            <person name="Miyauchi S."/>
            <person name="Kiss E."/>
            <person name="Drula E."/>
            <person name="Kohler A."/>
            <person name="Sanchez-Garcia M."/>
            <person name="Andreopoulos B."/>
            <person name="Barry K.W."/>
            <person name="Bonito G."/>
            <person name="Buee M."/>
            <person name="Carver A."/>
            <person name="Chen C."/>
            <person name="Cichocki N."/>
            <person name="Clum A."/>
            <person name="Culley D."/>
            <person name="Crous P.W."/>
            <person name="Fauchery L."/>
            <person name="Girlanda M."/>
            <person name="Hayes R."/>
            <person name="Keri Z."/>
            <person name="LaButti K."/>
            <person name="Lipzen A."/>
            <person name="Lombard V."/>
            <person name="Magnuson J."/>
            <person name="Maillard F."/>
            <person name="Morin E."/>
            <person name="Murat C."/>
            <person name="Nolan M."/>
            <person name="Ohm R."/>
            <person name="Pangilinan J."/>
            <person name="Pereira M."/>
            <person name="Perotto S."/>
            <person name="Peter M."/>
            <person name="Riley R."/>
            <person name="Sitrit Y."/>
            <person name="Stielow B."/>
            <person name="Szollosi G."/>
            <person name="Zifcakova L."/>
            <person name="Stursova M."/>
            <person name="Spatafora J.W."/>
            <person name="Tedersoo L."/>
            <person name="Vaario L.-M."/>
            <person name="Yamada A."/>
            <person name="Yan M."/>
            <person name="Wang P."/>
            <person name="Xu J."/>
            <person name="Bruns T."/>
            <person name="Baldrian P."/>
            <person name="Vilgalys R."/>
            <person name="Henrissat B."/>
            <person name="Grigoriev I.V."/>
            <person name="Hibbett D."/>
            <person name="Nagy L.G."/>
            <person name="Martin F.M."/>
        </authorList>
    </citation>
    <scope>NUCLEOTIDE SEQUENCE</scope>
    <source>
        <strain evidence="1">BED1</strain>
    </source>
</reference>
<accession>A0AAD4BBX0</accession>
<evidence type="ECO:0000313" key="2">
    <source>
        <dbReference type="Proteomes" id="UP001194468"/>
    </source>
</evidence>
<dbReference type="InterPro" id="IPR027417">
    <property type="entry name" value="P-loop_NTPase"/>
</dbReference>
<dbReference type="AlphaFoldDB" id="A0AAD4BBX0"/>
<organism evidence="1 2">
    <name type="scientific">Boletus edulis BED1</name>
    <dbReference type="NCBI Taxonomy" id="1328754"/>
    <lineage>
        <taxon>Eukaryota</taxon>
        <taxon>Fungi</taxon>
        <taxon>Dikarya</taxon>
        <taxon>Basidiomycota</taxon>
        <taxon>Agaricomycotina</taxon>
        <taxon>Agaricomycetes</taxon>
        <taxon>Agaricomycetidae</taxon>
        <taxon>Boletales</taxon>
        <taxon>Boletineae</taxon>
        <taxon>Boletaceae</taxon>
        <taxon>Boletoideae</taxon>
        <taxon>Boletus</taxon>
    </lineage>
</organism>